<dbReference type="Proteomes" id="UP000770717">
    <property type="component" value="Unassembled WGS sequence"/>
</dbReference>
<evidence type="ECO:0000256" key="2">
    <source>
        <dbReference type="SAM" id="MobiDB-lite"/>
    </source>
</evidence>
<accession>A0A8J6JNJ2</accession>
<sequence>MSGSVSFKELLNFAIGYPELGTVNFNALYSLLHGLLEHLQLGDIRRNLSQEEREFIQPGQSNVGDSGKPSTLFHHLQDKVSRMEARLQQLDALPSSDSLLQASQSQKKPVEEMWQLMQLKKKTEVNEDGVNKAMSAFQELLSTFNTLRKANDLMQERLLALSDQMTRINIQEVERRLQDLDGKTQRVPLLEDKLDDLQKKLYSYPEQSDLVTWPSLHDTLTDKSADWALSNETKQQNVKRILNGLGTLPGRHEDLERCVQDIKEELKRLNLEMGKMGVPEDLLQQLRSLRKDVESLFSENRKDKVDLNALKSGLQDLNAALQRLDIKTEKLAADLAETATLQSQIDELEKKKLNREELMLELDLKADKRALATKVGHAELEAAIGGVNAVLEDMIKKLAAQESEWRNMLAKLLAGLEAKLSRSDLDSIHKDLEDLWKFLKKHLNSTQVFDQDGAAGSRKKLYERVKCLSCDRPVSMATGPHLVTVRSLTSRTTANSGDYGKNVGDPPHMTDTEFQYSESPRPHTACSIQRKASRNQNLTTVYPYGDPGQVQYKNSEFDLMGIDGVMYKGRMDKSCVAYIPERETSVKTPQPPYRFTMERARSANPHYRNNSAPTSRPPSHSALSSRTAFQAPSTTDVTQPTFHVPTDLLQQPINGEEQSV</sequence>
<name>A0A8J6JNJ2_ELECQ</name>
<dbReference type="AlphaFoldDB" id="A0A8J6JNJ2"/>
<feature type="coiled-coil region" evidence="1">
    <location>
        <begin position="307"/>
        <end position="361"/>
    </location>
</feature>
<proteinExistence type="predicted"/>
<dbReference type="Pfam" id="PF16043">
    <property type="entry name" value="DUF4795"/>
    <property type="match status" value="1"/>
</dbReference>
<gene>
    <name evidence="4" type="ORF">GDO78_021426</name>
</gene>
<dbReference type="EMBL" id="WNTK01000650">
    <property type="protein sequence ID" value="KAG9469008.1"/>
    <property type="molecule type" value="Genomic_DNA"/>
</dbReference>
<comment type="caution">
    <text evidence="4">The sequence shown here is derived from an EMBL/GenBank/DDBJ whole genome shotgun (WGS) entry which is preliminary data.</text>
</comment>
<evidence type="ECO:0000256" key="1">
    <source>
        <dbReference type="SAM" id="Coils"/>
    </source>
</evidence>
<reference evidence="4" key="1">
    <citation type="thesis" date="2020" institute="ProQuest LLC" country="789 East Eisenhower Parkway, Ann Arbor, MI, USA">
        <title>Comparative Genomics and Chromosome Evolution.</title>
        <authorList>
            <person name="Mudd A.B."/>
        </authorList>
    </citation>
    <scope>NUCLEOTIDE SEQUENCE</scope>
    <source>
        <strain evidence="4">HN-11 Male</strain>
        <tissue evidence="4">Kidney and liver</tissue>
    </source>
</reference>
<protein>
    <recommendedName>
        <fullName evidence="3">DUF4795 domain-containing protein</fullName>
    </recommendedName>
</protein>
<dbReference type="InterPro" id="IPR032013">
    <property type="entry name" value="DUF4795"/>
</dbReference>
<dbReference type="PANTHER" id="PTHR47080">
    <property type="entry name" value="CHROMOSOME 16 OPEN READING FRAME 96"/>
    <property type="match status" value="1"/>
</dbReference>
<evidence type="ECO:0000313" key="4">
    <source>
        <dbReference type="EMBL" id="KAG9469008.1"/>
    </source>
</evidence>
<evidence type="ECO:0000259" key="3">
    <source>
        <dbReference type="Pfam" id="PF16043"/>
    </source>
</evidence>
<feature type="region of interest" description="Disordered" evidence="2">
    <location>
        <begin position="604"/>
        <end position="660"/>
    </location>
</feature>
<organism evidence="4 5">
    <name type="scientific">Eleutherodactylus coqui</name>
    <name type="common">Puerto Rican coqui</name>
    <dbReference type="NCBI Taxonomy" id="57060"/>
    <lineage>
        <taxon>Eukaryota</taxon>
        <taxon>Metazoa</taxon>
        <taxon>Chordata</taxon>
        <taxon>Craniata</taxon>
        <taxon>Vertebrata</taxon>
        <taxon>Euteleostomi</taxon>
        <taxon>Amphibia</taxon>
        <taxon>Batrachia</taxon>
        <taxon>Anura</taxon>
        <taxon>Neobatrachia</taxon>
        <taxon>Hyloidea</taxon>
        <taxon>Eleutherodactylidae</taxon>
        <taxon>Eleutherodactylinae</taxon>
        <taxon>Eleutherodactylus</taxon>
        <taxon>Eleutherodactylus</taxon>
    </lineage>
</organism>
<feature type="compositionally biased region" description="Polar residues" evidence="2">
    <location>
        <begin position="607"/>
        <end position="641"/>
    </location>
</feature>
<evidence type="ECO:0000313" key="5">
    <source>
        <dbReference type="Proteomes" id="UP000770717"/>
    </source>
</evidence>
<dbReference type="OrthoDB" id="5981048at2759"/>
<feature type="domain" description="DUF4795" evidence="3">
    <location>
        <begin position="300"/>
        <end position="488"/>
    </location>
</feature>
<keyword evidence="5" id="KW-1185">Reference proteome</keyword>
<dbReference type="PANTHER" id="PTHR47080:SF1">
    <property type="entry name" value="CHROMOSOME 16 OPEN READING FRAME 96"/>
    <property type="match status" value="1"/>
</dbReference>
<feature type="compositionally biased region" description="Polar residues" evidence="2">
    <location>
        <begin position="648"/>
        <end position="660"/>
    </location>
</feature>
<keyword evidence="1" id="KW-0175">Coiled coil</keyword>